<dbReference type="InterPro" id="IPR003825">
    <property type="entry name" value="Colicin-V_CvpA"/>
</dbReference>
<evidence type="ECO:0000256" key="1">
    <source>
        <dbReference type="ARBA" id="ARBA00004141"/>
    </source>
</evidence>
<evidence type="ECO:0000256" key="4">
    <source>
        <dbReference type="ARBA" id="ARBA00023136"/>
    </source>
</evidence>
<protein>
    <submittedName>
        <fullName evidence="6">Membrane protein required for colicin V production</fullName>
    </submittedName>
</protein>
<dbReference type="RefSeq" id="WP_092405720.1">
    <property type="nucleotide sequence ID" value="NZ_FOVF01000005.1"/>
</dbReference>
<dbReference type="Proteomes" id="UP000198575">
    <property type="component" value="Unassembled WGS sequence"/>
</dbReference>
<evidence type="ECO:0000313" key="6">
    <source>
        <dbReference type="EMBL" id="SFN13574.1"/>
    </source>
</evidence>
<keyword evidence="7" id="KW-1185">Reference proteome</keyword>
<dbReference type="EMBL" id="FOVF01000005">
    <property type="protein sequence ID" value="SFN13574.1"/>
    <property type="molecule type" value="Genomic_DNA"/>
</dbReference>
<evidence type="ECO:0000256" key="2">
    <source>
        <dbReference type="ARBA" id="ARBA00022692"/>
    </source>
</evidence>
<organism evidence="6 7">
    <name type="scientific">Dokdonella immobilis</name>
    <dbReference type="NCBI Taxonomy" id="578942"/>
    <lineage>
        <taxon>Bacteria</taxon>
        <taxon>Pseudomonadati</taxon>
        <taxon>Pseudomonadota</taxon>
        <taxon>Gammaproteobacteria</taxon>
        <taxon>Lysobacterales</taxon>
        <taxon>Rhodanobacteraceae</taxon>
        <taxon>Dokdonella</taxon>
    </lineage>
</organism>
<dbReference type="GO" id="GO:0009403">
    <property type="term" value="P:toxin biosynthetic process"/>
    <property type="evidence" value="ECO:0007669"/>
    <property type="project" value="InterPro"/>
</dbReference>
<dbReference type="PANTHER" id="PTHR36926">
    <property type="entry name" value="COLICIN V PRODUCTION PROTEIN"/>
    <property type="match status" value="1"/>
</dbReference>
<dbReference type="GO" id="GO:0016020">
    <property type="term" value="C:membrane"/>
    <property type="evidence" value="ECO:0007669"/>
    <property type="project" value="UniProtKB-SubCell"/>
</dbReference>
<accession>A0A1I4WIB0</accession>
<comment type="subcellular location">
    <subcellularLocation>
        <location evidence="1">Membrane</location>
        <topology evidence="1">Multi-pass membrane protein</topology>
    </subcellularLocation>
</comment>
<reference evidence="6 7" key="1">
    <citation type="submission" date="2016-10" db="EMBL/GenBank/DDBJ databases">
        <authorList>
            <person name="de Groot N.N."/>
        </authorList>
    </citation>
    <scope>NUCLEOTIDE SEQUENCE [LARGE SCALE GENOMIC DNA]</scope>
    <source>
        <strain evidence="6 7">CGMCC 1.7659</strain>
    </source>
</reference>
<evidence type="ECO:0000256" key="5">
    <source>
        <dbReference type="SAM" id="Phobius"/>
    </source>
</evidence>
<feature type="transmembrane region" description="Helical" evidence="5">
    <location>
        <begin position="100"/>
        <end position="121"/>
    </location>
</feature>
<keyword evidence="4 5" id="KW-0472">Membrane</keyword>
<evidence type="ECO:0000256" key="3">
    <source>
        <dbReference type="ARBA" id="ARBA00022989"/>
    </source>
</evidence>
<name>A0A1I4WIB0_9GAMM</name>
<keyword evidence="3 5" id="KW-1133">Transmembrane helix</keyword>
<sequence length="191" mass="20607">MNWFDVAIIATLALSVLVGLWRGFIGEVMALACWALAFWIAWMFGPSLADRFSGSISVPSVRVLLAYALCFIAVLIAGAIVAFLLRKLVSGSGLSGTDRLLGMVFGLVRGAALVVLVVLLMKFTPVVRDDWWQQSRMLPTFDRGARWVTTMLPERVARYLEPASAALPAAAGNLIGPMAPSVQEPQPTSAQ</sequence>
<proteinExistence type="predicted"/>
<feature type="transmembrane region" description="Helical" evidence="5">
    <location>
        <begin position="28"/>
        <end position="45"/>
    </location>
</feature>
<evidence type="ECO:0000313" key="7">
    <source>
        <dbReference type="Proteomes" id="UP000198575"/>
    </source>
</evidence>
<keyword evidence="2 5" id="KW-0812">Transmembrane</keyword>
<dbReference type="STRING" id="578942.SAMN05216289_10563"/>
<dbReference type="AlphaFoldDB" id="A0A1I4WIB0"/>
<dbReference type="InterPro" id="IPR052719">
    <property type="entry name" value="CvpA-like"/>
</dbReference>
<dbReference type="PANTHER" id="PTHR36926:SF1">
    <property type="entry name" value="COLICIN V PRODUCTION PROTEIN"/>
    <property type="match status" value="1"/>
</dbReference>
<dbReference type="Pfam" id="PF02674">
    <property type="entry name" value="Colicin_V"/>
    <property type="match status" value="1"/>
</dbReference>
<gene>
    <name evidence="6" type="ORF">SAMN05216289_10563</name>
</gene>
<feature type="transmembrane region" description="Helical" evidence="5">
    <location>
        <begin position="65"/>
        <end position="88"/>
    </location>
</feature>
<dbReference type="OrthoDB" id="9810601at2"/>